<dbReference type="EMBL" id="OY660883">
    <property type="protein sequence ID" value="CAJ1081542.1"/>
    <property type="molecule type" value="Genomic_DNA"/>
</dbReference>
<sequence length="71" mass="8540">MRISFSWLLQWLLETLKINKFDADEIRRENTTLSLDPGNFIQARPTPRLRFYHEDTTPPTPTYWEIDGRDD</sequence>
<organism evidence="3 4">
    <name type="scientific">Xyrichtys novacula</name>
    <name type="common">Pearly razorfish</name>
    <name type="synonym">Hemipteronotus novacula</name>
    <dbReference type="NCBI Taxonomy" id="13765"/>
    <lineage>
        <taxon>Eukaryota</taxon>
        <taxon>Metazoa</taxon>
        <taxon>Chordata</taxon>
        <taxon>Craniata</taxon>
        <taxon>Vertebrata</taxon>
        <taxon>Euteleostomi</taxon>
        <taxon>Actinopterygii</taxon>
        <taxon>Neopterygii</taxon>
        <taxon>Teleostei</taxon>
        <taxon>Neoteleostei</taxon>
        <taxon>Acanthomorphata</taxon>
        <taxon>Eupercaria</taxon>
        <taxon>Labriformes</taxon>
        <taxon>Labridae</taxon>
        <taxon>Xyrichtys</taxon>
    </lineage>
</organism>
<evidence type="ECO:0000313" key="3">
    <source>
        <dbReference type="EMBL" id="CAJ1081542.1"/>
    </source>
</evidence>
<feature type="signal peptide" evidence="2">
    <location>
        <begin position="1"/>
        <end position="23"/>
    </location>
</feature>
<dbReference type="AlphaFoldDB" id="A0AAV1HBD6"/>
<name>A0AAV1HBD6_XYRNO</name>
<reference evidence="3" key="1">
    <citation type="submission" date="2023-08" db="EMBL/GenBank/DDBJ databases">
        <authorList>
            <person name="Alioto T."/>
            <person name="Alioto T."/>
            <person name="Gomez Garrido J."/>
        </authorList>
    </citation>
    <scope>NUCLEOTIDE SEQUENCE</scope>
</reference>
<keyword evidence="2" id="KW-0732">Signal</keyword>
<evidence type="ECO:0000256" key="1">
    <source>
        <dbReference type="SAM" id="MobiDB-lite"/>
    </source>
</evidence>
<feature type="chain" id="PRO_5043393236" evidence="2">
    <location>
        <begin position="24"/>
        <end position="71"/>
    </location>
</feature>
<evidence type="ECO:0000313" key="4">
    <source>
        <dbReference type="Proteomes" id="UP001178508"/>
    </source>
</evidence>
<evidence type="ECO:0000256" key="2">
    <source>
        <dbReference type="SAM" id="SignalP"/>
    </source>
</evidence>
<accession>A0AAV1HBD6</accession>
<gene>
    <name evidence="3" type="ORF">XNOV1_A021381</name>
</gene>
<keyword evidence="4" id="KW-1185">Reference proteome</keyword>
<proteinExistence type="predicted"/>
<feature type="region of interest" description="Disordered" evidence="1">
    <location>
        <begin position="51"/>
        <end position="71"/>
    </location>
</feature>
<protein>
    <submittedName>
        <fullName evidence="3">Uncharacterized protein</fullName>
    </submittedName>
</protein>
<dbReference type="Proteomes" id="UP001178508">
    <property type="component" value="Chromosome 20"/>
</dbReference>